<dbReference type="OrthoDB" id="10584479at2759"/>
<evidence type="ECO:0000313" key="1">
    <source>
        <dbReference type="EMBL" id="GJF00468.1"/>
    </source>
</evidence>
<protein>
    <submittedName>
        <fullName evidence="1">Uncharacterized protein</fullName>
    </submittedName>
</protein>
<name>A0A9P3LP30_9APHY</name>
<organism evidence="1 2">
    <name type="scientific">Phanerochaete sordida</name>
    <dbReference type="NCBI Taxonomy" id="48140"/>
    <lineage>
        <taxon>Eukaryota</taxon>
        <taxon>Fungi</taxon>
        <taxon>Dikarya</taxon>
        <taxon>Basidiomycota</taxon>
        <taxon>Agaricomycotina</taxon>
        <taxon>Agaricomycetes</taxon>
        <taxon>Polyporales</taxon>
        <taxon>Phanerochaetaceae</taxon>
        <taxon>Phanerochaete</taxon>
    </lineage>
</organism>
<evidence type="ECO:0000313" key="2">
    <source>
        <dbReference type="Proteomes" id="UP000703269"/>
    </source>
</evidence>
<comment type="caution">
    <text evidence="1">The sequence shown here is derived from an EMBL/GenBank/DDBJ whole genome shotgun (WGS) entry which is preliminary data.</text>
</comment>
<reference evidence="1 2" key="1">
    <citation type="submission" date="2021-08" db="EMBL/GenBank/DDBJ databases">
        <title>Draft Genome Sequence of Phanerochaete sordida strain YK-624.</title>
        <authorList>
            <person name="Mori T."/>
            <person name="Dohra H."/>
            <person name="Suzuki T."/>
            <person name="Kawagishi H."/>
            <person name="Hirai H."/>
        </authorList>
    </citation>
    <scope>NUCLEOTIDE SEQUENCE [LARGE SCALE GENOMIC DNA]</scope>
    <source>
        <strain evidence="1 2">YK-624</strain>
    </source>
</reference>
<dbReference type="Proteomes" id="UP000703269">
    <property type="component" value="Unassembled WGS sequence"/>
</dbReference>
<proteinExistence type="predicted"/>
<keyword evidence="2" id="KW-1185">Reference proteome</keyword>
<sequence>MNSEGTGNRTPWLYCLQSEQDILSLLRIGELFLQETLAEAQLRALTEDDIKDILAITLRITELLLVYPDDKDIAMPDQAKKIIFIISRGGSRWPYLRRDEYLAHYQGYVDLDFTGALTEATRGYELLSEDYERATFASREWFCLELTPLISPTRRRLAGPLAKELITSALASEAGTPHPGYRNVRSLTPQMPTYPRFYVLERHFFWSCLREEDLSDHPLKPVATSSPSLGDLRNLSH</sequence>
<gene>
    <name evidence="1" type="ORF">PsYK624_167560</name>
</gene>
<dbReference type="EMBL" id="BPQB01000157">
    <property type="protein sequence ID" value="GJF00468.1"/>
    <property type="molecule type" value="Genomic_DNA"/>
</dbReference>
<dbReference type="AlphaFoldDB" id="A0A9P3LP30"/>
<accession>A0A9P3LP30</accession>